<accession>J4UZM1</accession>
<gene>
    <name evidence="1" type="ORF">NT01SARS_0323</name>
</gene>
<protein>
    <submittedName>
        <fullName evidence="1">Uncharacterized protein</fullName>
    </submittedName>
</protein>
<proteinExistence type="predicted"/>
<dbReference type="AlphaFoldDB" id="J4UZM1"/>
<name>J4UZM1_9GAMM</name>
<evidence type="ECO:0000313" key="1">
    <source>
        <dbReference type="EMBL" id="EJP71842.1"/>
    </source>
</evidence>
<reference evidence="1 2" key="1">
    <citation type="journal article" date="2012" name="ISME J.">
        <title>Genomic insights to SAR86, an abundant and uncultivated marine bacterial lineage.</title>
        <authorList>
            <person name="Dupont C.L."/>
            <person name="Rusch D.B."/>
            <person name="Yooseph S."/>
            <person name="Lombardo M.J."/>
            <person name="Richter R.A."/>
            <person name="Valas R."/>
            <person name="Novotny M."/>
            <person name="Yee-Greenbaum J."/>
            <person name="Selengut J.D."/>
            <person name="Haft D.H."/>
            <person name="Halpern A.L."/>
            <person name="Lasken R.S."/>
            <person name="Nealson K."/>
            <person name="Friedman R."/>
            <person name="Venter J.C."/>
        </authorList>
    </citation>
    <scope>NUCLEOTIDE SEQUENCE [LARGE SCALE GENOMIC DNA]</scope>
</reference>
<organism evidence="1 2">
    <name type="scientific">SAR86 cluster bacterium SAR86A</name>
    <dbReference type="NCBI Taxonomy" id="1123866"/>
    <lineage>
        <taxon>Bacteria</taxon>
        <taxon>Pseudomonadati</taxon>
        <taxon>Pseudomonadota</taxon>
        <taxon>Gammaproteobacteria</taxon>
        <taxon>SAR86 cluster</taxon>
    </lineage>
</organism>
<dbReference type="GO" id="GO:0008237">
    <property type="term" value="F:metallopeptidase activity"/>
    <property type="evidence" value="ECO:0007669"/>
    <property type="project" value="InterPro"/>
</dbReference>
<dbReference type="InterPro" id="IPR024079">
    <property type="entry name" value="MetalloPept_cat_dom_sf"/>
</dbReference>
<dbReference type="Gene3D" id="3.40.390.10">
    <property type="entry name" value="Collagenase (Catalytic Domain)"/>
    <property type="match status" value="1"/>
</dbReference>
<dbReference type="HOGENOM" id="CLU_543901_0_0_6"/>
<dbReference type="EMBL" id="JH611156">
    <property type="protein sequence ID" value="EJP71842.1"/>
    <property type="molecule type" value="Genomic_DNA"/>
</dbReference>
<dbReference type="Proteomes" id="UP000010305">
    <property type="component" value="Unassembled WGS sequence"/>
</dbReference>
<evidence type="ECO:0000313" key="2">
    <source>
        <dbReference type="Proteomes" id="UP000010305"/>
    </source>
</evidence>
<sequence>MFDAEIIVSDGSLTGVDTYTTWHISNKTVVTISQDDDPEDGYDGGAKTQKDYYVYYLIGNPQSTGRTKYLFIGDSLDGNTDISLYRRALIASVNKLNASDASEFFGEDYFTVVSAEPVDPDGTSPVGVRTGCYDFDEDIYCISELDEAIFDVMLPDNVLVSILTKAVNPDSGLGRGVNQGYKNIQRIRDTDPERTRHTLMHELGHAHGYMGDEYRTDERDLTDRGYNVNTTTQSDISILKWNHHIPDQLNVLGKDIQVCYNYGDGTIADWDDLGINIADCDCFINEWRTTTDSNGNNTYTFVRKNPECSGVGLFEGNYYGLYDNYRPTFCSVMDKCTSAGYGPVNVEGFAVGSIQNQGFYDNDDVRLVKDAGQANVGFEIALDVEYDTSKITLKWFKNGVEDTSKQNQKTVIFDRPADNSVEIYTAKAVDLTGTITASDDVLDNTDFYEGAFQSYFYWCEYDSNNRCSWSYDPDPSTYTQFNYGYMRGPMGVTWGINWEKW</sequence>
<dbReference type="STRING" id="1123866.NT01SARS_0323"/>